<reference evidence="2" key="1">
    <citation type="submission" date="2017-06" db="EMBL/GenBank/DDBJ databases">
        <title>Capnocytophaga spp. assemblies.</title>
        <authorList>
            <person name="Gulvik C.A."/>
        </authorList>
    </citation>
    <scope>NUCLEOTIDE SEQUENCE [LARGE SCALE GENOMIC DNA]</scope>
    <source>
        <strain evidence="2">H1496</strain>
    </source>
</reference>
<dbReference type="KEGG" id="cgh:CGC50_01225"/>
<organism evidence="1 2">
    <name type="scientific">Capnocytophaga gingivalis</name>
    <dbReference type="NCBI Taxonomy" id="1017"/>
    <lineage>
        <taxon>Bacteria</taxon>
        <taxon>Pseudomonadati</taxon>
        <taxon>Bacteroidota</taxon>
        <taxon>Flavobacteriia</taxon>
        <taxon>Flavobacteriales</taxon>
        <taxon>Flavobacteriaceae</taxon>
        <taxon>Capnocytophaga</taxon>
    </lineage>
</organism>
<proteinExistence type="predicted"/>
<evidence type="ECO:0000313" key="1">
    <source>
        <dbReference type="EMBL" id="ATA85896.1"/>
    </source>
</evidence>
<evidence type="ECO:0008006" key="3">
    <source>
        <dbReference type="Google" id="ProtNLM"/>
    </source>
</evidence>
<name>A0A250FPG4_9FLAO</name>
<dbReference type="AlphaFoldDB" id="A0A250FPG4"/>
<dbReference type="Proteomes" id="UP000217250">
    <property type="component" value="Chromosome"/>
</dbReference>
<evidence type="ECO:0000313" key="2">
    <source>
        <dbReference type="Proteomes" id="UP000217250"/>
    </source>
</evidence>
<protein>
    <recommendedName>
        <fullName evidence="3">HTH HARE-type domain-containing protein</fullName>
    </recommendedName>
</protein>
<dbReference type="RefSeq" id="WP_095909356.1">
    <property type="nucleotide sequence ID" value="NZ_CAUVLU010000022.1"/>
</dbReference>
<gene>
    <name evidence="1" type="ORF">CGC50_01225</name>
</gene>
<dbReference type="EMBL" id="CP022386">
    <property type="protein sequence ID" value="ATA85896.1"/>
    <property type="molecule type" value="Genomic_DNA"/>
</dbReference>
<dbReference type="OrthoDB" id="9776582at2"/>
<accession>A0A250FPG4</accession>
<sequence>MKQHEEVIKVLEENGGWATLGFLYHKVDTSGWKTKTPFATIRRIVQDERFFFKMKAGLWALKSHKEQLLEKFELEVSTKKEQDFSHSYFQGLLIEIGNLKGYHTYIPPQDKNKLFLDRKLGSVSSLDQILDFTYPEVIKRAKTVDVIWFNERKFPHAFFEVEHTTDIQNSLLKFNDLQDFYSKFYILSASERKREFEQKITYTSFKNIRDRVSFIDYDFVVNLHTKSFELAKIGQL</sequence>
<dbReference type="GeneID" id="84807187"/>